<feature type="domain" description="DUF305" evidence="1">
    <location>
        <begin position="20"/>
        <end position="163"/>
    </location>
</feature>
<dbReference type="InterPro" id="IPR005183">
    <property type="entry name" value="DUF305_CopM-like"/>
</dbReference>
<dbReference type="PANTHER" id="PTHR36933:SF1">
    <property type="entry name" value="SLL0788 PROTEIN"/>
    <property type="match status" value="1"/>
</dbReference>
<dbReference type="Gene3D" id="1.20.1260.10">
    <property type="match status" value="1"/>
</dbReference>
<dbReference type="EMBL" id="CP146203">
    <property type="protein sequence ID" value="XBH21254.1"/>
    <property type="molecule type" value="Genomic_DNA"/>
</dbReference>
<reference evidence="2" key="1">
    <citation type="submission" date="2024-02" db="EMBL/GenBank/DDBJ databases">
        <title>Tomenella chthoni gen. nov. sp. nov., a member of the family Jonesiaceae isolated from bat guano.</title>
        <authorList>
            <person name="Miller S.L."/>
            <person name="King J."/>
            <person name="Sankaranarayanan K."/>
            <person name="Lawson P.A."/>
        </authorList>
    </citation>
    <scope>NUCLEOTIDE SEQUENCE</scope>
    <source>
        <strain evidence="2">BS-20</strain>
    </source>
</reference>
<protein>
    <submittedName>
        <fullName evidence="2">DUF305 domain-containing protein</fullName>
    </submittedName>
</protein>
<gene>
    <name evidence="2" type="ORF">V5R04_13700</name>
</gene>
<organism evidence="2">
    <name type="scientific">Jonesiaceae bacterium BS-20</name>
    <dbReference type="NCBI Taxonomy" id="3120821"/>
    <lineage>
        <taxon>Bacteria</taxon>
        <taxon>Bacillati</taxon>
        <taxon>Actinomycetota</taxon>
        <taxon>Actinomycetes</taxon>
        <taxon>Micrococcales</taxon>
        <taxon>Jonesiaceae</taxon>
    </lineage>
</organism>
<dbReference type="Pfam" id="PF03713">
    <property type="entry name" value="DUF305"/>
    <property type="match status" value="1"/>
</dbReference>
<accession>A0AAU7DUB1</accession>
<dbReference type="AlphaFoldDB" id="A0AAU7DUB1"/>
<proteinExistence type="predicted"/>
<evidence type="ECO:0000259" key="1">
    <source>
        <dbReference type="Pfam" id="PF03713"/>
    </source>
</evidence>
<sequence length="166" mass="18112">MSTSQGTAASAVPTGVNQVDMHFIAMMTPHHEQAVQMSDIVLAAQDVSPQTKDIAQRIKDGQQTEIDQMLEWADQWGMSSMMSGHSMHVANGMLTADQLATLESLTGPEVERVFLEQMIYHHEGAMAMTQGEVDGGGFTELTELAQYMIEIQSAEVIEMNGLLIAL</sequence>
<dbReference type="InterPro" id="IPR012347">
    <property type="entry name" value="Ferritin-like"/>
</dbReference>
<dbReference type="PANTHER" id="PTHR36933">
    <property type="entry name" value="SLL0788 PROTEIN"/>
    <property type="match status" value="1"/>
</dbReference>
<name>A0AAU7DUB1_9MICO</name>
<evidence type="ECO:0000313" key="2">
    <source>
        <dbReference type="EMBL" id="XBH21254.1"/>
    </source>
</evidence>